<gene>
    <name evidence="2" type="ORF">HIR78_15255</name>
</gene>
<dbReference type="OrthoDB" id="9866880at2"/>
<keyword evidence="1" id="KW-0175">Coiled coil</keyword>
<dbReference type="KEGG" id="bsu:BSU25880"/>
<evidence type="ECO:0000313" key="2">
    <source>
        <dbReference type="EMBL" id="QJP89306.1"/>
    </source>
</evidence>
<proteinExistence type="predicted"/>
<dbReference type="EMBL" id="CP052842">
    <property type="protein sequence ID" value="QJP89306.1"/>
    <property type="molecule type" value="Genomic_DNA"/>
</dbReference>
<reference evidence="2" key="1">
    <citation type="submission" date="2020-04" db="EMBL/GenBank/DDBJ databases">
        <title>Phage recombination drives evolution of spore-forming Bacilli.</title>
        <authorList>
            <person name="Dragos A."/>
            <person name="Kovacs A.T."/>
        </authorList>
    </citation>
    <scope>NUCLEOTIDE SEQUENCE</scope>
    <source>
        <strain evidence="2">168</strain>
    </source>
</reference>
<dbReference type="SMR" id="A0A6M4JLM6"/>
<dbReference type="Gene3D" id="1.10.3750.10">
    <property type="entry name" value="YhaI-like"/>
    <property type="match status" value="1"/>
</dbReference>
<sequence length="120" mass="14341">MVTVEERLDNLEKKVEKQAFQLRLVQQLAADYDRFGLFDQVLAYDLSEKQYQELRELTSQYTDKIKNGEEVSLHNFTEEFKRILKDIEKEVDFEKFISLWLKGPEEGFGFSKALHNHFFN</sequence>
<protein>
    <recommendedName>
        <fullName evidence="3">DUF1878 family protein</fullName>
    </recommendedName>
</protein>
<evidence type="ECO:0008006" key="3">
    <source>
        <dbReference type="Google" id="ProtNLM"/>
    </source>
</evidence>
<dbReference type="RefSeq" id="WP_003229947.1">
    <property type="nucleotide sequence ID" value="NC_000964.3"/>
</dbReference>
<name>A0A6M4JLM6_BACSU</name>
<accession>A0A6M4JLM6</accession>
<evidence type="ECO:0000256" key="1">
    <source>
        <dbReference type="SAM" id="Coils"/>
    </source>
</evidence>
<feature type="coiled-coil region" evidence="1">
    <location>
        <begin position="1"/>
        <end position="28"/>
    </location>
</feature>
<dbReference type="InterPro" id="IPR035945">
    <property type="entry name" value="YhaI-like_sf"/>
</dbReference>
<organism evidence="2">
    <name type="scientific">Bacillus subtilis (strain 168)</name>
    <dbReference type="NCBI Taxonomy" id="224308"/>
    <lineage>
        <taxon>Bacteria</taxon>
        <taxon>Bacillati</taxon>
        <taxon>Bacillota</taxon>
        <taxon>Bacilli</taxon>
        <taxon>Bacillales</taxon>
        <taxon>Bacillaceae</taxon>
        <taxon>Bacillus</taxon>
    </lineage>
</organism>
<dbReference type="AlphaFoldDB" id="A0A6M4JLM6"/>